<keyword evidence="3" id="KW-1185">Reference proteome</keyword>
<gene>
    <name evidence="2" type="ORF">MAR_030832</name>
</gene>
<sequence length="223" mass="25485">INRYWKPITLRFDDGTEASFEVDLPTWKAVVEDKDQSMIDKLVKNYEEAMIGKEGAIPDQTVTQQPSTDQLVPSAEDKDKACDKKFRSMKYRYRTIIDACGKTGRGRSRWEYMERMDSLLCKDPAVHPVRVISSSTETVNIENATTTATSSQMPPKTTMNSEGEEPCKKKTKKQSQPPAWFQSFAEEQKCQWESVKALSTRMVEATEKRNDILSRLTDALLKK</sequence>
<dbReference type="Proteomes" id="UP001164746">
    <property type="component" value="Chromosome 10"/>
</dbReference>
<evidence type="ECO:0000313" key="2">
    <source>
        <dbReference type="EMBL" id="WAR16238.1"/>
    </source>
</evidence>
<dbReference type="EMBL" id="CP111021">
    <property type="protein sequence ID" value="WAR16238.1"/>
    <property type="molecule type" value="Genomic_DNA"/>
</dbReference>
<evidence type="ECO:0000256" key="1">
    <source>
        <dbReference type="SAM" id="MobiDB-lite"/>
    </source>
</evidence>
<evidence type="ECO:0000313" key="3">
    <source>
        <dbReference type="Proteomes" id="UP001164746"/>
    </source>
</evidence>
<reference evidence="2" key="1">
    <citation type="submission" date="2022-11" db="EMBL/GenBank/DDBJ databases">
        <title>Centuries of genome instability and evolution in soft-shell clam transmissible cancer (bioRxiv).</title>
        <authorList>
            <person name="Hart S.F.M."/>
            <person name="Yonemitsu M.A."/>
            <person name="Giersch R.M."/>
            <person name="Beal B.F."/>
            <person name="Arriagada G."/>
            <person name="Davis B.W."/>
            <person name="Ostrander E.A."/>
            <person name="Goff S.P."/>
            <person name="Metzger M.J."/>
        </authorList>
    </citation>
    <scope>NUCLEOTIDE SEQUENCE</scope>
    <source>
        <strain evidence="2">MELC-2E11</strain>
        <tissue evidence="2">Siphon/mantle</tissue>
    </source>
</reference>
<proteinExistence type="predicted"/>
<protein>
    <submittedName>
        <fullName evidence="2">Uncharacterized protein</fullName>
    </submittedName>
</protein>
<feature type="compositionally biased region" description="Polar residues" evidence="1">
    <location>
        <begin position="145"/>
        <end position="161"/>
    </location>
</feature>
<accession>A0ABY7F6B3</accession>
<name>A0ABY7F6B3_MYAAR</name>
<feature type="non-terminal residue" evidence="2">
    <location>
        <position position="1"/>
    </location>
</feature>
<organism evidence="2 3">
    <name type="scientific">Mya arenaria</name>
    <name type="common">Soft-shell clam</name>
    <dbReference type="NCBI Taxonomy" id="6604"/>
    <lineage>
        <taxon>Eukaryota</taxon>
        <taxon>Metazoa</taxon>
        <taxon>Spiralia</taxon>
        <taxon>Lophotrochozoa</taxon>
        <taxon>Mollusca</taxon>
        <taxon>Bivalvia</taxon>
        <taxon>Autobranchia</taxon>
        <taxon>Heteroconchia</taxon>
        <taxon>Euheterodonta</taxon>
        <taxon>Imparidentia</taxon>
        <taxon>Neoheterodontei</taxon>
        <taxon>Myida</taxon>
        <taxon>Myoidea</taxon>
        <taxon>Myidae</taxon>
        <taxon>Mya</taxon>
    </lineage>
</organism>
<feature type="region of interest" description="Disordered" evidence="1">
    <location>
        <begin position="145"/>
        <end position="175"/>
    </location>
</feature>